<reference evidence="1 2" key="1">
    <citation type="submission" date="2013-08" db="EMBL/GenBank/DDBJ databases">
        <title>The genome sequence of Skermanella stibiiresistens.</title>
        <authorList>
            <person name="Zhu W."/>
            <person name="Wang G."/>
        </authorList>
    </citation>
    <scope>NUCLEOTIDE SEQUENCE [LARGE SCALE GENOMIC DNA]</scope>
    <source>
        <strain evidence="1 2">SB22</strain>
    </source>
</reference>
<evidence type="ECO:0000313" key="1">
    <source>
        <dbReference type="EMBL" id="EWY39302.1"/>
    </source>
</evidence>
<dbReference type="AlphaFoldDB" id="W9H3J8"/>
<evidence type="ECO:0000313" key="2">
    <source>
        <dbReference type="Proteomes" id="UP000019486"/>
    </source>
</evidence>
<sequence>MTQPKFRDAIRAIDDAAIGLRSEQQARRLAILRAQLALLAREIEKAGEHVTSSAAAE</sequence>
<proteinExistence type="predicted"/>
<dbReference type="Proteomes" id="UP000019486">
    <property type="component" value="Unassembled WGS sequence"/>
</dbReference>
<gene>
    <name evidence="1" type="ORF">N825_07975</name>
</gene>
<organism evidence="1 2">
    <name type="scientific">Skermanella stibiiresistens SB22</name>
    <dbReference type="NCBI Taxonomy" id="1385369"/>
    <lineage>
        <taxon>Bacteria</taxon>
        <taxon>Pseudomonadati</taxon>
        <taxon>Pseudomonadota</taxon>
        <taxon>Alphaproteobacteria</taxon>
        <taxon>Rhodospirillales</taxon>
        <taxon>Azospirillaceae</taxon>
        <taxon>Skermanella</taxon>
    </lineage>
</organism>
<dbReference type="EMBL" id="AVFL01000013">
    <property type="protein sequence ID" value="EWY39302.1"/>
    <property type="molecule type" value="Genomic_DNA"/>
</dbReference>
<name>W9H3J8_9PROT</name>
<protein>
    <submittedName>
        <fullName evidence="1">Uncharacterized protein</fullName>
    </submittedName>
</protein>
<accession>W9H3J8</accession>
<comment type="caution">
    <text evidence="1">The sequence shown here is derived from an EMBL/GenBank/DDBJ whole genome shotgun (WGS) entry which is preliminary data.</text>
</comment>
<keyword evidence="2" id="KW-1185">Reference proteome</keyword>